<dbReference type="SUPFAM" id="SSF55347">
    <property type="entry name" value="Glyceraldehyde-3-phosphate dehydrogenase-like, C-terminal domain"/>
    <property type="match status" value="1"/>
</dbReference>
<evidence type="ECO:0000259" key="1">
    <source>
        <dbReference type="Pfam" id="PF01408"/>
    </source>
</evidence>
<dbReference type="PANTHER" id="PTHR43054:SF1">
    <property type="entry name" value="SCYLLO-INOSITOL 2-DEHYDROGENASE (NADP(+)) IOLU"/>
    <property type="match status" value="1"/>
</dbReference>
<dbReference type="InterPro" id="IPR055170">
    <property type="entry name" value="GFO_IDH_MocA-like_dom"/>
</dbReference>
<protein>
    <submittedName>
        <fullName evidence="3">Gfo/Idh/MocA family oxidoreductase</fullName>
    </submittedName>
</protein>
<feature type="domain" description="Gfo/Idh/MocA-like oxidoreductase N-terminal" evidence="1">
    <location>
        <begin position="1"/>
        <end position="116"/>
    </location>
</feature>
<organism evidence="3 4">
    <name type="scientific">Grylomicrobium aquisgranensis</name>
    <dbReference type="NCBI Taxonomy" id="2926318"/>
    <lineage>
        <taxon>Bacteria</taxon>
        <taxon>Bacillati</taxon>
        <taxon>Bacillota</taxon>
        <taxon>Erysipelotrichia</taxon>
        <taxon>Erysipelotrichales</taxon>
        <taxon>Erysipelotrichaceae</taxon>
        <taxon>Grylomicrobium</taxon>
    </lineage>
</organism>
<evidence type="ECO:0000313" key="3">
    <source>
        <dbReference type="EMBL" id="MDX8420251.1"/>
    </source>
</evidence>
<comment type="caution">
    <text evidence="3">The sequence shown here is derived from an EMBL/GenBank/DDBJ whole genome shotgun (WGS) entry which is preliminary data.</text>
</comment>
<evidence type="ECO:0000313" key="4">
    <source>
        <dbReference type="Proteomes" id="UP001286174"/>
    </source>
</evidence>
<dbReference type="Gene3D" id="3.30.360.10">
    <property type="entry name" value="Dihydrodipicolinate Reductase, domain 2"/>
    <property type="match status" value="1"/>
</dbReference>
<evidence type="ECO:0000259" key="2">
    <source>
        <dbReference type="Pfam" id="PF22725"/>
    </source>
</evidence>
<accession>A0AB35U687</accession>
<dbReference type="AlphaFoldDB" id="A0AB35U687"/>
<dbReference type="Pfam" id="PF22725">
    <property type="entry name" value="GFO_IDH_MocA_C3"/>
    <property type="match status" value="1"/>
</dbReference>
<dbReference type="RefSeq" id="WP_370596435.1">
    <property type="nucleotide sequence ID" value="NZ_JALBUR010000028.1"/>
</dbReference>
<dbReference type="Pfam" id="PF01408">
    <property type="entry name" value="GFO_IDH_MocA"/>
    <property type="match status" value="1"/>
</dbReference>
<dbReference type="Proteomes" id="UP001286174">
    <property type="component" value="Unassembled WGS sequence"/>
</dbReference>
<dbReference type="InterPro" id="IPR036291">
    <property type="entry name" value="NAD(P)-bd_dom_sf"/>
</dbReference>
<dbReference type="InterPro" id="IPR000683">
    <property type="entry name" value="Gfo/Idh/MocA-like_OxRdtase_N"/>
</dbReference>
<dbReference type="PANTHER" id="PTHR43054">
    <property type="match status" value="1"/>
</dbReference>
<dbReference type="SUPFAM" id="SSF51735">
    <property type="entry name" value="NAD(P)-binding Rossmann-fold domains"/>
    <property type="match status" value="1"/>
</dbReference>
<name>A0AB35U687_9FIRM</name>
<sequence>MRVGVCGNGMIVRQALSCFAKAEIPVTALWCRNPDHGQPVADAFHISSVYTDYDAFLKDESFDTVYIGLANSVHDAFAKKAMLAGKNVIVEKPFCATYAQAQELVQIAQETGAWLFEAIMSRYSANYEELIPWLDKLGDLTLIRCNFSQYSSRYDRYVNHDVAPAFDPALAGGALYDLNVYNVHFVAGLFGAPRFSYYMANKGWNGIDTSGVLLMDYGQFKAVCTAAKDSASHSGIVMQGTDGTIVIDDRPGYIDNVTFTDRKTKAVTRIDTHEEPDKMVTEFVRMQEVMDHNERSQMEIWLQRSLQVMAVLDNGRQDAGIEFPCDEETEETQEQTQEMPEIMKHFHVGGF</sequence>
<dbReference type="Gene3D" id="3.40.50.720">
    <property type="entry name" value="NAD(P)-binding Rossmann-like Domain"/>
    <property type="match status" value="1"/>
</dbReference>
<dbReference type="EMBL" id="JALBUR010000028">
    <property type="protein sequence ID" value="MDX8420251.1"/>
    <property type="molecule type" value="Genomic_DNA"/>
</dbReference>
<keyword evidence="4" id="KW-1185">Reference proteome</keyword>
<dbReference type="GO" id="GO:0000166">
    <property type="term" value="F:nucleotide binding"/>
    <property type="evidence" value="ECO:0007669"/>
    <property type="project" value="InterPro"/>
</dbReference>
<proteinExistence type="predicted"/>
<gene>
    <name evidence="3" type="ORF">MOZ60_09110</name>
</gene>
<reference evidence="3 4" key="1">
    <citation type="submission" date="2022-03" db="EMBL/GenBank/DDBJ databases">
        <title>Novel taxa within the pig intestine.</title>
        <authorList>
            <person name="Wylensek D."/>
            <person name="Bishof K."/>
            <person name="Afrizal A."/>
            <person name="Clavel T."/>
        </authorList>
    </citation>
    <scope>NUCLEOTIDE SEQUENCE [LARGE SCALE GENOMIC DNA]</scope>
    <source>
        <strain evidence="3 4">CLA-KB-P133</strain>
    </source>
</reference>
<feature type="domain" description="GFO/IDH/MocA-like oxidoreductase" evidence="2">
    <location>
        <begin position="136"/>
        <end position="246"/>
    </location>
</feature>